<sequence>MKKERKQKLYEEQNGKCFFCDREFPIEVFTFDHLLPRSLSGDDSANNLVLSCAECNARRGNKMPFREIELIYFLTQLLDKHPDYRNISQEALLSKDVRYRADIIAEHKENGKWRKVLIELKSTPTFTSRRLEEVVHQLNNYKSVLKEDVKLVLSFPGILSQSDNEYLKKSKIEVWDRDFITQTFKNEIEQIEDKLFLKLFSFSIVKSKVHDTLIADLKLIPPGRADWSKYQKHVEKVLSYLFSDVLSDPITELSDKYGINRRDFILRNYCETGFWKYLREKYQADFIVIDAKNYTGKIKKNQILQLSNYLKTHGTGLFAIIISRNGEEDKGSYFTRREVWATERKMIIILDDNDLEKMVLAKASSNQPEEIIIQKIEGFRLEM</sequence>
<evidence type="ECO:0000256" key="3">
    <source>
        <dbReference type="ARBA" id="ARBA00022723"/>
    </source>
</evidence>
<evidence type="ECO:0000256" key="11">
    <source>
        <dbReference type="ARBA" id="ARBA00046380"/>
    </source>
</evidence>
<dbReference type="InterPro" id="IPR003615">
    <property type="entry name" value="HNH_nuc"/>
</dbReference>
<keyword evidence="5 12" id="KW-0378">Hydrolase</keyword>
<keyword evidence="3" id="KW-0479">Metal-binding</keyword>
<evidence type="ECO:0000256" key="6">
    <source>
        <dbReference type="ARBA" id="ARBA00022842"/>
    </source>
</evidence>
<keyword evidence="4 12" id="KW-0255">Endonuclease</keyword>
<protein>
    <submittedName>
        <fullName evidence="14">HNH endonuclease domain-containing protein</fullName>
    </submittedName>
</protein>
<dbReference type="Pfam" id="PF14279">
    <property type="entry name" value="HNH_5"/>
    <property type="match status" value="1"/>
</dbReference>
<evidence type="ECO:0000256" key="4">
    <source>
        <dbReference type="ARBA" id="ARBA00022759"/>
    </source>
</evidence>
<keyword evidence="7" id="KW-0694">RNA-binding</keyword>
<comment type="cofactor">
    <cofactor evidence="1">
        <name>Mg(2+)</name>
        <dbReference type="ChEBI" id="CHEBI:18420"/>
    </cofactor>
</comment>
<evidence type="ECO:0000256" key="10">
    <source>
        <dbReference type="ARBA" id="ARBA00023211"/>
    </source>
</evidence>
<keyword evidence="6" id="KW-0460">Magnesium</keyword>
<evidence type="ECO:0000256" key="12">
    <source>
        <dbReference type="PROSITE-ProRule" id="PRU01085"/>
    </source>
</evidence>
<keyword evidence="15" id="KW-1185">Reference proteome</keyword>
<evidence type="ECO:0000256" key="9">
    <source>
        <dbReference type="ARBA" id="ARBA00023125"/>
    </source>
</evidence>
<evidence type="ECO:0000256" key="1">
    <source>
        <dbReference type="ARBA" id="ARBA00001946"/>
    </source>
</evidence>
<dbReference type="Proteomes" id="UP001232001">
    <property type="component" value="Chromosome"/>
</dbReference>
<keyword evidence="8" id="KW-0051">Antiviral defense</keyword>
<dbReference type="RefSeq" id="WP_279652515.1">
    <property type="nucleotide sequence ID" value="NZ_CP122539.1"/>
</dbReference>
<evidence type="ECO:0000256" key="2">
    <source>
        <dbReference type="ARBA" id="ARBA00022722"/>
    </source>
</evidence>
<evidence type="ECO:0000313" key="14">
    <source>
        <dbReference type="EMBL" id="WGH76652.1"/>
    </source>
</evidence>
<evidence type="ECO:0000313" key="15">
    <source>
        <dbReference type="Proteomes" id="UP001232001"/>
    </source>
</evidence>
<evidence type="ECO:0000256" key="8">
    <source>
        <dbReference type="ARBA" id="ARBA00023118"/>
    </source>
</evidence>
<comment type="subunit">
    <text evidence="11">Monomer. Binds crRNA and tracrRNA.</text>
</comment>
<dbReference type="InterPro" id="IPR052892">
    <property type="entry name" value="NA-targeting_endonuclease"/>
</dbReference>
<dbReference type="PANTHER" id="PTHR33877:SF1">
    <property type="entry name" value="TYPE IV METHYL-DIRECTED RESTRICTION ENZYME ECOKMCRA"/>
    <property type="match status" value="1"/>
</dbReference>
<dbReference type="InterPro" id="IPR029471">
    <property type="entry name" value="HNH_5"/>
</dbReference>
<dbReference type="Gene3D" id="1.10.30.50">
    <property type="match status" value="1"/>
</dbReference>
<dbReference type="InterPro" id="IPR033114">
    <property type="entry name" value="HNH_CAS9"/>
</dbReference>
<name>A0ABY8L7P1_9FLAO</name>
<dbReference type="PROSITE" id="PS51749">
    <property type="entry name" value="HNH_CAS9"/>
    <property type="match status" value="1"/>
</dbReference>
<accession>A0ABY8L7P1</accession>
<dbReference type="GO" id="GO:0004519">
    <property type="term" value="F:endonuclease activity"/>
    <property type="evidence" value="ECO:0007669"/>
    <property type="project" value="UniProtKB-KW"/>
</dbReference>
<evidence type="ECO:0000256" key="7">
    <source>
        <dbReference type="ARBA" id="ARBA00022884"/>
    </source>
</evidence>
<keyword evidence="9 12" id="KW-0238">DNA-binding</keyword>
<evidence type="ECO:0000259" key="13">
    <source>
        <dbReference type="PROSITE" id="PS51749"/>
    </source>
</evidence>
<gene>
    <name evidence="14" type="ORF">P8625_05700</name>
</gene>
<dbReference type="EMBL" id="CP122539">
    <property type="protein sequence ID" value="WGH76652.1"/>
    <property type="molecule type" value="Genomic_DNA"/>
</dbReference>
<organism evidence="14 15">
    <name type="scientific">Tenacibaculum tangerinum</name>
    <dbReference type="NCBI Taxonomy" id="3038772"/>
    <lineage>
        <taxon>Bacteria</taxon>
        <taxon>Pseudomonadati</taxon>
        <taxon>Bacteroidota</taxon>
        <taxon>Flavobacteriia</taxon>
        <taxon>Flavobacteriales</taxon>
        <taxon>Flavobacteriaceae</taxon>
        <taxon>Tenacibaculum</taxon>
    </lineage>
</organism>
<evidence type="ECO:0000256" key="5">
    <source>
        <dbReference type="ARBA" id="ARBA00022801"/>
    </source>
</evidence>
<feature type="domain" description="HNH Cas9-type" evidence="13">
    <location>
        <begin position="1"/>
        <end position="131"/>
    </location>
</feature>
<keyword evidence="2 12" id="KW-0540">Nuclease</keyword>
<dbReference type="PANTHER" id="PTHR33877">
    <property type="entry name" value="SLL1193 PROTEIN"/>
    <property type="match status" value="1"/>
</dbReference>
<reference evidence="14 15" key="1">
    <citation type="submission" date="2023-04" db="EMBL/GenBank/DDBJ databases">
        <title>Tenacibaculum tangerinum sp. nov., isolated from sea tidal flat of South Korea.</title>
        <authorList>
            <person name="Lee S.H."/>
            <person name="Kim J.-J."/>
        </authorList>
    </citation>
    <scope>NUCLEOTIDE SEQUENCE [LARGE SCALE GENOMIC DNA]</scope>
    <source>
        <strain evidence="14 15">GRR-S3-23</strain>
    </source>
</reference>
<proteinExistence type="predicted"/>
<dbReference type="SMART" id="SM00507">
    <property type="entry name" value="HNHc"/>
    <property type="match status" value="1"/>
</dbReference>
<keyword evidence="10" id="KW-0464">Manganese</keyword>